<evidence type="ECO:0000313" key="4">
    <source>
        <dbReference type="Proteomes" id="UP000285650"/>
    </source>
</evidence>
<feature type="domain" description="Glycosyl transferase family 1" evidence="1">
    <location>
        <begin position="189"/>
        <end position="347"/>
    </location>
</feature>
<dbReference type="Proteomes" id="UP000285650">
    <property type="component" value="Unassembled WGS sequence"/>
</dbReference>
<name>A0A414LGE9_9BACE</name>
<protein>
    <submittedName>
        <fullName evidence="3">Glycosyltransferase</fullName>
    </submittedName>
</protein>
<organism evidence="3 4">
    <name type="scientific">Bacteroides intestinalis</name>
    <dbReference type="NCBI Taxonomy" id="329854"/>
    <lineage>
        <taxon>Bacteria</taxon>
        <taxon>Pseudomonadati</taxon>
        <taxon>Bacteroidota</taxon>
        <taxon>Bacteroidia</taxon>
        <taxon>Bacteroidales</taxon>
        <taxon>Bacteroidaceae</taxon>
        <taxon>Bacteroides</taxon>
    </lineage>
</organism>
<reference evidence="3 4" key="1">
    <citation type="submission" date="2018-08" db="EMBL/GenBank/DDBJ databases">
        <title>A genome reference for cultivated species of the human gut microbiota.</title>
        <authorList>
            <person name="Zou Y."/>
            <person name="Xue W."/>
            <person name="Luo G."/>
        </authorList>
    </citation>
    <scope>NUCLEOTIDE SEQUENCE [LARGE SCALE GENOMIC DNA]</scope>
    <source>
        <strain evidence="3 4">AM27-17</strain>
    </source>
</reference>
<evidence type="ECO:0000259" key="1">
    <source>
        <dbReference type="Pfam" id="PF00534"/>
    </source>
</evidence>
<dbReference type="GO" id="GO:0016757">
    <property type="term" value="F:glycosyltransferase activity"/>
    <property type="evidence" value="ECO:0007669"/>
    <property type="project" value="InterPro"/>
</dbReference>
<dbReference type="PANTHER" id="PTHR45947">
    <property type="entry name" value="SULFOQUINOVOSYL TRANSFERASE SQD2"/>
    <property type="match status" value="1"/>
</dbReference>
<dbReference type="InterPro" id="IPR050194">
    <property type="entry name" value="Glycosyltransferase_grp1"/>
</dbReference>
<dbReference type="Gene3D" id="3.40.50.2000">
    <property type="entry name" value="Glycogen Phosphorylase B"/>
    <property type="match status" value="2"/>
</dbReference>
<dbReference type="PANTHER" id="PTHR45947:SF3">
    <property type="entry name" value="SULFOQUINOVOSYL TRANSFERASE SQD2"/>
    <property type="match status" value="1"/>
</dbReference>
<dbReference type="CDD" id="cd03801">
    <property type="entry name" value="GT4_PimA-like"/>
    <property type="match status" value="1"/>
</dbReference>
<accession>A0A414LGE9</accession>
<dbReference type="InterPro" id="IPR001296">
    <property type="entry name" value="Glyco_trans_1"/>
</dbReference>
<dbReference type="AlphaFoldDB" id="A0A414LGE9"/>
<proteinExistence type="predicted"/>
<keyword evidence="3" id="KW-0808">Transferase</keyword>
<dbReference type="Pfam" id="PF00534">
    <property type="entry name" value="Glycos_transf_1"/>
    <property type="match status" value="1"/>
</dbReference>
<gene>
    <name evidence="3" type="ORF">DW712_06580</name>
</gene>
<dbReference type="Pfam" id="PF13439">
    <property type="entry name" value="Glyco_transf_4"/>
    <property type="match status" value="1"/>
</dbReference>
<comment type="caution">
    <text evidence="3">The sequence shown here is derived from an EMBL/GenBank/DDBJ whole genome shotgun (WGS) entry which is preliminary data.</text>
</comment>
<feature type="domain" description="Glycosyltransferase subfamily 4-like N-terminal" evidence="2">
    <location>
        <begin position="17"/>
        <end position="177"/>
    </location>
</feature>
<sequence>MRILHFILGKANPDRANGVNQVIHGLAKYQSKAGHEVRVLGISRSMKVPYEKVQREYFEVECFKTFNSKSFAYLKEIVQNIDVVHLHGVWNKNNIVVGRHLEKIAKPYVITAHCGYSLDRLKQSNYLFKLLYHKLWQKRLYEHAAGIHALTREEATDISRFCKNNNIFVVPNGVDPDTFDKYCYQVHEDRNKIRFGYLGRLSVEKNIDNLIYSISLLPTDIKSKVELLLIGPVNNKVKSLQRLVTELDIKDNVKFVGGQYGENKIQALLDLDFYIHPAYSDVVGIAVMEALALGLPTIVTRTSHMSYFNNMNAFIMVEPTATDFCRGINEMISKRLVWHEYSDRAKKLYKKEFNWNTNAHRIVELYKSLYNNET</sequence>
<dbReference type="InterPro" id="IPR028098">
    <property type="entry name" value="Glyco_trans_4-like_N"/>
</dbReference>
<dbReference type="EMBL" id="QSKV01000003">
    <property type="protein sequence ID" value="RHE93724.1"/>
    <property type="molecule type" value="Genomic_DNA"/>
</dbReference>
<evidence type="ECO:0000259" key="2">
    <source>
        <dbReference type="Pfam" id="PF13439"/>
    </source>
</evidence>
<dbReference type="SUPFAM" id="SSF53756">
    <property type="entry name" value="UDP-Glycosyltransferase/glycogen phosphorylase"/>
    <property type="match status" value="1"/>
</dbReference>
<evidence type="ECO:0000313" key="3">
    <source>
        <dbReference type="EMBL" id="RHE93724.1"/>
    </source>
</evidence>
<dbReference type="RefSeq" id="WP_118221331.1">
    <property type="nucleotide sequence ID" value="NZ_JADNIJ010000011.1"/>
</dbReference>